<proteinExistence type="predicted"/>
<dbReference type="EMBL" id="PGGS01000005">
    <property type="protein sequence ID" value="PNH12669.1"/>
    <property type="molecule type" value="Genomic_DNA"/>
</dbReference>
<name>A0A2J8AJI0_9CHLO</name>
<comment type="caution">
    <text evidence="2">The sequence shown here is derived from an EMBL/GenBank/DDBJ whole genome shotgun (WGS) entry which is preliminary data.</text>
</comment>
<evidence type="ECO:0000256" key="1">
    <source>
        <dbReference type="SAM" id="MobiDB-lite"/>
    </source>
</evidence>
<feature type="region of interest" description="Disordered" evidence="1">
    <location>
        <begin position="177"/>
        <end position="227"/>
    </location>
</feature>
<dbReference type="InterPro" id="IPR021373">
    <property type="entry name" value="DUF2993"/>
</dbReference>
<evidence type="ECO:0000313" key="2">
    <source>
        <dbReference type="EMBL" id="PNH12669.1"/>
    </source>
</evidence>
<keyword evidence="3" id="KW-1185">Reference proteome</keyword>
<reference evidence="2 3" key="1">
    <citation type="journal article" date="2017" name="Mol. Biol. Evol.">
        <title>The 4-celled Tetrabaena socialis nuclear genome reveals the essential components for genetic control of cell number at the origin of multicellularity in the volvocine lineage.</title>
        <authorList>
            <person name="Featherston J."/>
            <person name="Arakaki Y."/>
            <person name="Hanschen E.R."/>
            <person name="Ferris P.J."/>
            <person name="Michod R.E."/>
            <person name="Olson B.J.S.C."/>
            <person name="Nozaki H."/>
            <person name="Durand P.M."/>
        </authorList>
    </citation>
    <scope>NUCLEOTIDE SEQUENCE [LARGE SCALE GENOMIC DNA]</scope>
    <source>
        <strain evidence="2 3">NIES-571</strain>
    </source>
</reference>
<evidence type="ECO:0000313" key="3">
    <source>
        <dbReference type="Proteomes" id="UP000236333"/>
    </source>
</evidence>
<accession>A0A2J8AJI0</accession>
<dbReference type="Proteomes" id="UP000236333">
    <property type="component" value="Unassembled WGS sequence"/>
</dbReference>
<organism evidence="2 3">
    <name type="scientific">Tetrabaena socialis</name>
    <dbReference type="NCBI Taxonomy" id="47790"/>
    <lineage>
        <taxon>Eukaryota</taxon>
        <taxon>Viridiplantae</taxon>
        <taxon>Chlorophyta</taxon>
        <taxon>core chlorophytes</taxon>
        <taxon>Chlorophyceae</taxon>
        <taxon>CS clade</taxon>
        <taxon>Chlamydomonadales</taxon>
        <taxon>Tetrabaenaceae</taxon>
        <taxon>Tetrabaena</taxon>
    </lineage>
</organism>
<gene>
    <name evidence="2" type="ORF">TSOC_000353</name>
</gene>
<protein>
    <submittedName>
        <fullName evidence="2">Uncharacterized protein</fullName>
    </submittedName>
</protein>
<dbReference type="AlphaFoldDB" id="A0A2J8AJI0"/>
<sequence>MAAGSQDIAARAVEAVAAAALRARLRSYGSVAVQVAATPWDLLAGRINSAKVEGRRWESPLGLTARMLDVEVGRVELDLPAVLAQQRITLRNTPVGHARVVFNGPDFGAFLQHPLVVTAARRAVQGQPFLFDREGVAVLPGREPRLLFSGTLPASGQHYLLDMRPVRGGRAAAVCATPKAAHPAAPSAPVARHPPAAPPPRRRPEVRGPPARSSATHSVSASASAPDATDVATAAVAAAAGADLEQDPLVSSELSRFFSSLLVDLQGAELAFAAMRITTAGRLTGGDAPGARGGGASSGRDPAAVPWLEGDGEGEGVLELQLAATVRSFPPLNLQF</sequence>
<dbReference type="OrthoDB" id="543641at2759"/>
<dbReference type="Pfam" id="PF11209">
    <property type="entry name" value="LmeA"/>
    <property type="match status" value="1"/>
</dbReference>
<feature type="compositionally biased region" description="Low complexity" evidence="1">
    <location>
        <begin position="208"/>
        <end position="227"/>
    </location>
</feature>
<feature type="compositionally biased region" description="Low complexity" evidence="1">
    <location>
        <begin position="177"/>
        <end position="194"/>
    </location>
</feature>